<evidence type="ECO:0000256" key="1">
    <source>
        <dbReference type="ARBA" id="ARBA00022679"/>
    </source>
</evidence>
<dbReference type="GO" id="GO:0016747">
    <property type="term" value="F:acyltransferase activity, transferring groups other than amino-acyl groups"/>
    <property type="evidence" value="ECO:0007669"/>
    <property type="project" value="InterPro"/>
</dbReference>
<evidence type="ECO:0000313" key="4">
    <source>
        <dbReference type="EMBL" id="MDQ8934409.1"/>
    </source>
</evidence>
<protein>
    <submittedName>
        <fullName evidence="4">GNAT family N-acetyltransferase</fullName>
    </submittedName>
</protein>
<dbReference type="Gene3D" id="3.40.630.30">
    <property type="match status" value="1"/>
</dbReference>
<dbReference type="Proteomes" id="UP001243844">
    <property type="component" value="Unassembled WGS sequence"/>
</dbReference>
<dbReference type="SUPFAM" id="SSF55729">
    <property type="entry name" value="Acyl-CoA N-acyltransferases (Nat)"/>
    <property type="match status" value="1"/>
</dbReference>
<comment type="caution">
    <text evidence="4">The sequence shown here is derived from an EMBL/GenBank/DDBJ whole genome shotgun (WGS) entry which is preliminary data.</text>
</comment>
<dbReference type="AlphaFoldDB" id="A0AAW8J5G0"/>
<dbReference type="RefSeq" id="WP_308974044.1">
    <property type="nucleotide sequence ID" value="NZ_JAVIDL010000002.1"/>
</dbReference>
<dbReference type="PANTHER" id="PTHR43420">
    <property type="entry name" value="ACETYLTRANSFERASE"/>
    <property type="match status" value="1"/>
</dbReference>
<dbReference type="PROSITE" id="PS51186">
    <property type="entry name" value="GNAT"/>
    <property type="match status" value="1"/>
</dbReference>
<dbReference type="InterPro" id="IPR000182">
    <property type="entry name" value="GNAT_dom"/>
</dbReference>
<name>A0AAW8J5G0_9GAMM</name>
<dbReference type="InterPro" id="IPR016181">
    <property type="entry name" value="Acyl_CoA_acyltransferase"/>
</dbReference>
<sequence length="182" mass="21318">MTLSFRRATLQDANSIAQIGHISYLHHFQSIWNDFDELKDYVAHEYHLTSILQSLNEENTQWWIIVNSLNEAIGFIKLSLAQTPSEHYPHIQIDALSHGCCLNKVYLLPQYTGQGLGQQIFKFVEQHLQQQTCQYFWLEVLKDNLAAKQFYLRQGMQIIADAEYQYTGQQHQLHIMSKTLNF</sequence>
<keyword evidence="2" id="KW-0012">Acyltransferase</keyword>
<organism evidence="4 5">
    <name type="scientific">Acinetobacter rudis</name>
    <dbReference type="NCBI Taxonomy" id="632955"/>
    <lineage>
        <taxon>Bacteria</taxon>
        <taxon>Pseudomonadati</taxon>
        <taxon>Pseudomonadota</taxon>
        <taxon>Gammaproteobacteria</taxon>
        <taxon>Moraxellales</taxon>
        <taxon>Moraxellaceae</taxon>
        <taxon>Acinetobacter</taxon>
    </lineage>
</organism>
<feature type="domain" description="N-acetyltransferase" evidence="3">
    <location>
        <begin position="3"/>
        <end position="181"/>
    </location>
</feature>
<dbReference type="EMBL" id="JAVIDL010000002">
    <property type="protein sequence ID" value="MDQ8934409.1"/>
    <property type="molecule type" value="Genomic_DNA"/>
</dbReference>
<dbReference type="PANTHER" id="PTHR43420:SF47">
    <property type="entry name" value="N-ACETYLTRANSFERASE DOMAIN-CONTAINING PROTEIN"/>
    <property type="match status" value="1"/>
</dbReference>
<evidence type="ECO:0000256" key="2">
    <source>
        <dbReference type="ARBA" id="ARBA00023315"/>
    </source>
</evidence>
<dbReference type="CDD" id="cd04301">
    <property type="entry name" value="NAT_SF"/>
    <property type="match status" value="1"/>
</dbReference>
<proteinExistence type="predicted"/>
<accession>A0AAW8J5G0</accession>
<reference evidence="4" key="1">
    <citation type="submission" date="2023-08" db="EMBL/GenBank/DDBJ databases">
        <title>Emergence of clinically-relevant ST2 carbapenem-resistant Acinetobacter baumannii strains in hospital sewages in Zhejiang, East of China.</title>
        <authorList>
            <person name="Kaichao C."/>
            <person name="Zhang R."/>
        </authorList>
    </citation>
    <scope>NUCLEOTIDE SEQUENCE</scope>
    <source>
        <strain evidence="4">M-RB-37</strain>
    </source>
</reference>
<evidence type="ECO:0000313" key="5">
    <source>
        <dbReference type="Proteomes" id="UP001243844"/>
    </source>
</evidence>
<gene>
    <name evidence="4" type="ORF">RFH47_01430</name>
</gene>
<keyword evidence="1" id="KW-0808">Transferase</keyword>
<dbReference type="Pfam" id="PF00583">
    <property type="entry name" value="Acetyltransf_1"/>
    <property type="match status" value="1"/>
</dbReference>
<dbReference type="InterPro" id="IPR050680">
    <property type="entry name" value="YpeA/RimI_acetyltransf"/>
</dbReference>
<evidence type="ECO:0000259" key="3">
    <source>
        <dbReference type="PROSITE" id="PS51186"/>
    </source>
</evidence>